<sequence length="301" mass="32882">MACGSMAWRELQRENERLERQERTVEHVMNSLRAKSLLEAQSERATPPVQTYPLKGAPPGEKELGIAHSQLHGYFRRNAIGGDCSSGAFLRDDLFLHGFSYLDAAGLGICRAWHDMVMVEGVWEALYGRRAIEWAGKNNSRHLLEQNWTTGQAVVSTLSRHNGTVTCLEFAGLERVTGSDDGSVMLSSVAPRSDGTMAFLFAHAMVTRRAPAPRRCSLSSTPPTGPLAVPRTYNALQDESTRTNCTRSMATTALALRLDGATRISGSNTIKLWSVQARSAVSVHDGVVGDMHPHAARAHTD</sequence>
<name>A0A024TCR1_9STRA</name>
<protein>
    <recommendedName>
        <fullName evidence="3">F-box domain-containing protein</fullName>
    </recommendedName>
</protein>
<keyword evidence="1" id="KW-0175">Coiled coil</keyword>
<feature type="coiled-coil region" evidence="1">
    <location>
        <begin position="8"/>
        <end position="35"/>
    </location>
</feature>
<dbReference type="Gene3D" id="2.130.10.10">
    <property type="entry name" value="YVTN repeat-like/Quinoprotein amine dehydrogenase"/>
    <property type="match status" value="1"/>
</dbReference>
<evidence type="ECO:0008006" key="3">
    <source>
        <dbReference type="Google" id="ProtNLM"/>
    </source>
</evidence>
<dbReference type="InterPro" id="IPR036322">
    <property type="entry name" value="WD40_repeat_dom_sf"/>
</dbReference>
<reference evidence="2" key="1">
    <citation type="submission" date="2013-12" db="EMBL/GenBank/DDBJ databases">
        <title>The Genome Sequence of Aphanomyces invadans NJM9701.</title>
        <authorList>
            <consortium name="The Broad Institute Genomics Platform"/>
            <person name="Russ C."/>
            <person name="Tyler B."/>
            <person name="van West P."/>
            <person name="Dieguez-Uribeondo J."/>
            <person name="Young S.K."/>
            <person name="Zeng Q."/>
            <person name="Gargeya S."/>
            <person name="Fitzgerald M."/>
            <person name="Abouelleil A."/>
            <person name="Alvarado L."/>
            <person name="Chapman S.B."/>
            <person name="Gainer-Dewar J."/>
            <person name="Goldberg J."/>
            <person name="Griggs A."/>
            <person name="Gujja S."/>
            <person name="Hansen M."/>
            <person name="Howarth C."/>
            <person name="Imamovic A."/>
            <person name="Ireland A."/>
            <person name="Larimer J."/>
            <person name="McCowan C."/>
            <person name="Murphy C."/>
            <person name="Pearson M."/>
            <person name="Poon T.W."/>
            <person name="Priest M."/>
            <person name="Roberts A."/>
            <person name="Saif S."/>
            <person name="Shea T."/>
            <person name="Sykes S."/>
            <person name="Wortman J."/>
            <person name="Nusbaum C."/>
            <person name="Birren B."/>
        </authorList>
    </citation>
    <scope>NUCLEOTIDE SEQUENCE [LARGE SCALE GENOMIC DNA]</scope>
    <source>
        <strain evidence="2">NJM9701</strain>
    </source>
</reference>
<organism evidence="2">
    <name type="scientific">Aphanomyces invadans</name>
    <dbReference type="NCBI Taxonomy" id="157072"/>
    <lineage>
        <taxon>Eukaryota</taxon>
        <taxon>Sar</taxon>
        <taxon>Stramenopiles</taxon>
        <taxon>Oomycota</taxon>
        <taxon>Saprolegniomycetes</taxon>
        <taxon>Saprolegniales</taxon>
        <taxon>Verrucalvaceae</taxon>
        <taxon>Aphanomyces</taxon>
    </lineage>
</organism>
<dbReference type="AlphaFoldDB" id="A0A024TCR1"/>
<dbReference type="SUPFAM" id="SSF50978">
    <property type="entry name" value="WD40 repeat-like"/>
    <property type="match status" value="1"/>
</dbReference>
<dbReference type="RefSeq" id="XP_008879441.1">
    <property type="nucleotide sequence ID" value="XM_008881219.1"/>
</dbReference>
<evidence type="ECO:0000256" key="1">
    <source>
        <dbReference type="SAM" id="Coils"/>
    </source>
</evidence>
<dbReference type="GeneID" id="20090691"/>
<dbReference type="OrthoDB" id="19711at2759"/>
<proteinExistence type="predicted"/>
<dbReference type="EMBL" id="KI914006">
    <property type="protein sequence ID" value="ETV91804.1"/>
    <property type="molecule type" value="Genomic_DNA"/>
</dbReference>
<accession>A0A024TCR1</accession>
<dbReference type="InterPro" id="IPR015943">
    <property type="entry name" value="WD40/YVTN_repeat-like_dom_sf"/>
</dbReference>
<gene>
    <name evidence="2" type="ORF">H310_13641</name>
</gene>
<dbReference type="VEuPathDB" id="FungiDB:H310_13641"/>
<evidence type="ECO:0000313" key="2">
    <source>
        <dbReference type="EMBL" id="ETV91804.1"/>
    </source>
</evidence>